<dbReference type="InParanoid" id="A0A669F0A7"/>
<evidence type="ECO:0000313" key="2">
    <source>
        <dbReference type="Ensembl" id="ENSONIP00000078835.1"/>
    </source>
</evidence>
<dbReference type="InterPro" id="IPR043502">
    <property type="entry name" value="DNA/RNA_pol_sf"/>
</dbReference>
<dbReference type="PROSITE" id="PS50878">
    <property type="entry name" value="RT_POL"/>
    <property type="match status" value="1"/>
</dbReference>
<accession>A0A669F0A7</accession>
<dbReference type="InterPro" id="IPR000477">
    <property type="entry name" value="RT_dom"/>
</dbReference>
<feature type="domain" description="Reverse transcriptase" evidence="1">
    <location>
        <begin position="276"/>
        <end position="550"/>
    </location>
</feature>
<dbReference type="Ensembl" id="ENSONIT00000063046.1">
    <property type="protein sequence ID" value="ENSONIP00000078835.1"/>
    <property type="gene ID" value="ENSONIG00000027355.1"/>
</dbReference>
<dbReference type="PANTHER" id="PTHR33332">
    <property type="entry name" value="REVERSE TRANSCRIPTASE DOMAIN-CONTAINING PROTEIN"/>
    <property type="match status" value="1"/>
</dbReference>
<dbReference type="CDD" id="cd01650">
    <property type="entry name" value="RT_nLTR_like"/>
    <property type="match status" value="1"/>
</dbReference>
<organism evidence="2 3">
    <name type="scientific">Oreochromis niloticus</name>
    <name type="common">Nile tilapia</name>
    <name type="synonym">Tilapia nilotica</name>
    <dbReference type="NCBI Taxonomy" id="8128"/>
    <lineage>
        <taxon>Eukaryota</taxon>
        <taxon>Metazoa</taxon>
        <taxon>Chordata</taxon>
        <taxon>Craniata</taxon>
        <taxon>Vertebrata</taxon>
        <taxon>Euteleostomi</taxon>
        <taxon>Actinopterygii</taxon>
        <taxon>Neopterygii</taxon>
        <taxon>Teleostei</taxon>
        <taxon>Neoteleostei</taxon>
        <taxon>Acanthomorphata</taxon>
        <taxon>Ovalentaria</taxon>
        <taxon>Cichlomorphae</taxon>
        <taxon>Cichliformes</taxon>
        <taxon>Cichlidae</taxon>
        <taxon>African cichlids</taxon>
        <taxon>Pseudocrenilabrinae</taxon>
        <taxon>Oreochromini</taxon>
        <taxon>Oreochromis</taxon>
    </lineage>
</organism>
<dbReference type="AlphaFoldDB" id="A0A669F0A7"/>
<dbReference type="Pfam" id="PF00078">
    <property type="entry name" value="RVT_1"/>
    <property type="match status" value="1"/>
</dbReference>
<evidence type="ECO:0000259" key="1">
    <source>
        <dbReference type="PROSITE" id="PS50878"/>
    </source>
</evidence>
<dbReference type="SUPFAM" id="SSF56672">
    <property type="entry name" value="DNA/RNA polymerases"/>
    <property type="match status" value="1"/>
</dbReference>
<reference evidence="2" key="2">
    <citation type="submission" date="2025-09" db="UniProtKB">
        <authorList>
            <consortium name="Ensembl"/>
        </authorList>
    </citation>
    <scope>IDENTIFICATION</scope>
</reference>
<evidence type="ECO:0000313" key="3">
    <source>
        <dbReference type="Proteomes" id="UP000005207"/>
    </source>
</evidence>
<name>A0A669F0A7_ORENI</name>
<reference evidence="2" key="1">
    <citation type="submission" date="2025-08" db="UniProtKB">
        <authorList>
            <consortium name="Ensembl"/>
        </authorList>
    </citation>
    <scope>IDENTIFICATION</scope>
</reference>
<keyword evidence="3" id="KW-1185">Reference proteome</keyword>
<dbReference type="Proteomes" id="UP000005207">
    <property type="component" value="Unplaced"/>
</dbReference>
<protein>
    <recommendedName>
        <fullName evidence="1">Reverse transcriptase domain-containing protein</fullName>
    </recommendedName>
</protein>
<sequence length="748" mass="84340">MDIDNAGISDHFLVMFDVELRAIDLNSKGCHRPVRIINSETVANFITTFLNFALSDPDFTDLNCYTPPLVDDFVNAMLSTSCAILDIVAPKKMKRPRTSHQPWLNDTIRALRRVCRQSERRWKKDRLQISYDILCRSRFLYQNSVKAAKAAFLSDIIETNSHNPRMLFKIFNSVINPCPDSLSSASQALCEQFLNHFSGKVLLLKASHSHSLVLNPVPVLGCMSTFSHFELLSLPTLKGIIEKLRNSNSVHDILPSRIIKEGFEEIGPCILFLMNLSLFVGCVPTAFKHAVVHPVLKKSNFDQKDPANYRPISKLPFLSKILEKAVFLQIQAYLVANNITDKYQSGFKPHHSTETALLRVYNDLLIFADSGRPAVLVLLDLSSAFDMVDHNILLMRLEHVVGIKGSALNWFNSYLTDRSYSVVIGGYSSSVAPLCCGVPQGSVLGPLLFSLYMLPLGSIFEKYNISYHFYADDIQIYCQLTDDLSASLNSLYDCLSEVKDWLSENSLVLNEKKTEVMVFDSHIPRDQLVALLGPLANSLSDSMRNLGVYLDSSFKLDKQVSSVVKSGFFQLRQISKAKHYIPHRDLEKLIHAFVTSRLDYCNSLYCGLPAFSLRRLQLVQNAAARLLTGTRKFDPITPALVDLHWLPIKYRIEFKILLLTFKILNNTAPSYLTDLLNLHTPCRALRSSDQLLLAQPKLRLKTRGDRAFASAAPKLWNSLPASIRALDSVQSFKSRLKAYLFDLAFLTS</sequence>
<proteinExistence type="predicted"/>
<dbReference type="GeneTree" id="ENSGT01150000286909"/>